<evidence type="ECO:0000256" key="1">
    <source>
        <dbReference type="ARBA" id="ARBA00006865"/>
    </source>
</evidence>
<dbReference type="InterPro" id="IPR013320">
    <property type="entry name" value="ConA-like_dom_sf"/>
</dbReference>
<gene>
    <name evidence="4" type="ORF">RM553_05270</name>
</gene>
<feature type="chain" id="PRO_5046471739" evidence="2">
    <location>
        <begin position="24"/>
        <end position="256"/>
    </location>
</feature>
<dbReference type="InterPro" id="IPR000757">
    <property type="entry name" value="Beta-glucanase-like"/>
</dbReference>
<organism evidence="4 5">
    <name type="scientific">Autumnicola tepida</name>
    <dbReference type="NCBI Taxonomy" id="3075595"/>
    <lineage>
        <taxon>Bacteria</taxon>
        <taxon>Pseudomonadati</taxon>
        <taxon>Bacteroidota</taxon>
        <taxon>Flavobacteriia</taxon>
        <taxon>Flavobacteriales</taxon>
        <taxon>Flavobacteriaceae</taxon>
        <taxon>Autumnicola</taxon>
    </lineage>
</organism>
<dbReference type="Pfam" id="PF00722">
    <property type="entry name" value="Glyco_hydro_16"/>
    <property type="match status" value="1"/>
</dbReference>
<accession>A0ABU3C7F2</accession>
<dbReference type="SUPFAM" id="SSF49899">
    <property type="entry name" value="Concanavalin A-like lectins/glucanases"/>
    <property type="match status" value="1"/>
</dbReference>
<dbReference type="GO" id="GO:0016787">
    <property type="term" value="F:hydrolase activity"/>
    <property type="evidence" value="ECO:0007669"/>
    <property type="project" value="UniProtKB-KW"/>
</dbReference>
<dbReference type="RefSeq" id="WP_311533913.1">
    <property type="nucleotide sequence ID" value="NZ_JAVRHQ010000004.1"/>
</dbReference>
<feature type="signal peptide" evidence="2">
    <location>
        <begin position="1"/>
        <end position="23"/>
    </location>
</feature>
<keyword evidence="4" id="KW-0378">Hydrolase</keyword>
<feature type="domain" description="GH16" evidence="3">
    <location>
        <begin position="19"/>
        <end position="256"/>
    </location>
</feature>
<dbReference type="CDD" id="cd08023">
    <property type="entry name" value="GH16_laminarinase_like"/>
    <property type="match status" value="1"/>
</dbReference>
<proteinExistence type="inferred from homology"/>
<dbReference type="Proteomes" id="UP001262889">
    <property type="component" value="Unassembled WGS sequence"/>
</dbReference>
<keyword evidence="2" id="KW-0732">Signal</keyword>
<sequence length="256" mass="29606">MMKNSEFWLAALILTLFTFSVNAQKVIFEEHFDGNELNMKNWSYEEGDGCPNLCGWGNNERQIYDRQYVTVEDGKLVIEAVKKDNKYYSGKINSKDKVEFQYGEIEVRAKVATGQGIWPALWMLGHDIAEVGWPASGEIDIMEYVGREPNTVYTTLHYPAHHGENASSKKTNINNIEEGYHIFKVIWTAENMEFFVDGNSVYNFVPDEYDEEHYPFRKPFYFLINMAVGGNFGGPEVDDSIFPQKYYVDYIKVTEL</sequence>
<keyword evidence="5" id="KW-1185">Reference proteome</keyword>
<dbReference type="Gene3D" id="2.60.120.200">
    <property type="match status" value="1"/>
</dbReference>
<comment type="similarity">
    <text evidence="1">Belongs to the glycosyl hydrolase 16 family.</text>
</comment>
<comment type="caution">
    <text evidence="4">The sequence shown here is derived from an EMBL/GenBank/DDBJ whole genome shotgun (WGS) entry which is preliminary data.</text>
</comment>
<name>A0ABU3C7F2_9FLAO</name>
<dbReference type="PROSITE" id="PS51762">
    <property type="entry name" value="GH16_2"/>
    <property type="match status" value="1"/>
</dbReference>
<dbReference type="PANTHER" id="PTHR10963:SF55">
    <property type="entry name" value="GLYCOSIDE HYDROLASE FAMILY 16 PROTEIN"/>
    <property type="match status" value="1"/>
</dbReference>
<evidence type="ECO:0000256" key="2">
    <source>
        <dbReference type="SAM" id="SignalP"/>
    </source>
</evidence>
<dbReference type="InterPro" id="IPR050546">
    <property type="entry name" value="Glycosyl_Hydrlase_16"/>
</dbReference>
<dbReference type="EMBL" id="JAVRHQ010000004">
    <property type="protein sequence ID" value="MDT0642239.1"/>
    <property type="molecule type" value="Genomic_DNA"/>
</dbReference>
<evidence type="ECO:0000259" key="3">
    <source>
        <dbReference type="PROSITE" id="PS51762"/>
    </source>
</evidence>
<evidence type="ECO:0000313" key="4">
    <source>
        <dbReference type="EMBL" id="MDT0642239.1"/>
    </source>
</evidence>
<reference evidence="4 5" key="1">
    <citation type="submission" date="2023-09" db="EMBL/GenBank/DDBJ databases">
        <authorList>
            <person name="Rey-Velasco X."/>
        </authorList>
    </citation>
    <scope>NUCLEOTIDE SEQUENCE [LARGE SCALE GENOMIC DNA]</scope>
    <source>
        <strain evidence="4 5">F363</strain>
    </source>
</reference>
<dbReference type="PANTHER" id="PTHR10963">
    <property type="entry name" value="GLYCOSYL HYDROLASE-RELATED"/>
    <property type="match status" value="1"/>
</dbReference>
<protein>
    <submittedName>
        <fullName evidence="4">Glycoside hydrolase family 16 protein</fullName>
    </submittedName>
</protein>
<evidence type="ECO:0000313" key="5">
    <source>
        <dbReference type="Proteomes" id="UP001262889"/>
    </source>
</evidence>